<evidence type="ECO:0000256" key="8">
    <source>
        <dbReference type="ARBA" id="ARBA00022801"/>
    </source>
</evidence>
<evidence type="ECO:0000256" key="5">
    <source>
        <dbReference type="ARBA" id="ARBA00022516"/>
    </source>
</evidence>
<evidence type="ECO:0000256" key="6">
    <source>
        <dbReference type="ARBA" id="ARBA00022556"/>
    </source>
</evidence>
<keyword evidence="9 12" id="KW-0862">Zinc</keyword>
<comment type="cofactor">
    <cofactor evidence="1 12">
        <name>Zn(2+)</name>
        <dbReference type="ChEBI" id="CHEBI:29105"/>
    </cofactor>
</comment>
<feature type="active site" description="Proton donor" evidence="12">
    <location>
        <position position="269"/>
    </location>
</feature>
<dbReference type="InterPro" id="IPR015870">
    <property type="entry name" value="UDP-acyl_N-AcGlcN_deAcase_N"/>
</dbReference>
<dbReference type="UniPathway" id="UPA00359">
    <property type="reaction ID" value="UER00478"/>
</dbReference>
<dbReference type="EC" id="3.5.1.108" evidence="4 12"/>
<evidence type="ECO:0000313" key="14">
    <source>
        <dbReference type="Proteomes" id="UP000254266"/>
    </source>
</evidence>
<keyword evidence="7 12" id="KW-0479">Metal-binding</keyword>
<dbReference type="GO" id="GO:0009245">
    <property type="term" value="P:lipid A biosynthetic process"/>
    <property type="evidence" value="ECO:0007669"/>
    <property type="project" value="UniProtKB-UniRule"/>
</dbReference>
<evidence type="ECO:0000256" key="9">
    <source>
        <dbReference type="ARBA" id="ARBA00022833"/>
    </source>
</evidence>
<evidence type="ECO:0000256" key="7">
    <source>
        <dbReference type="ARBA" id="ARBA00022723"/>
    </source>
</evidence>
<evidence type="ECO:0000256" key="11">
    <source>
        <dbReference type="ARBA" id="ARBA00024535"/>
    </source>
</evidence>
<dbReference type="NCBIfam" id="TIGR00325">
    <property type="entry name" value="lpxC"/>
    <property type="match status" value="1"/>
</dbReference>
<evidence type="ECO:0000256" key="3">
    <source>
        <dbReference type="ARBA" id="ARBA00005002"/>
    </source>
</evidence>
<dbReference type="InterPro" id="IPR020568">
    <property type="entry name" value="Ribosomal_Su5_D2-typ_SF"/>
</dbReference>
<keyword evidence="6 12" id="KW-0441">Lipid A biosynthesis</keyword>
<dbReference type="InterPro" id="IPR004463">
    <property type="entry name" value="UDP-acyl_GlcNac_deAcase"/>
</dbReference>
<keyword evidence="14" id="KW-1185">Reference proteome</keyword>
<dbReference type="Gene3D" id="3.30.230.20">
    <property type="entry name" value="lpxc deacetylase, domain 1"/>
    <property type="match status" value="1"/>
</dbReference>
<comment type="pathway">
    <text evidence="3 12">Glycolipid biosynthesis; lipid IV(A) biosynthesis; lipid IV(A) from (3R)-3-hydroxytetradecanoyl-[acyl-carrier-protein] and UDP-N-acetyl-alpha-D-glucosamine: step 2/6.</text>
</comment>
<dbReference type="Proteomes" id="UP000254266">
    <property type="component" value="Unassembled WGS sequence"/>
</dbReference>
<feature type="binding site" evidence="12">
    <location>
        <position position="85"/>
    </location>
    <ligand>
        <name>Zn(2+)</name>
        <dbReference type="ChEBI" id="CHEBI:29105"/>
    </ligand>
</feature>
<evidence type="ECO:0000313" key="13">
    <source>
        <dbReference type="EMBL" id="RDH85275.1"/>
    </source>
</evidence>
<keyword evidence="5 12" id="KW-0444">Lipid biosynthesis</keyword>
<evidence type="ECO:0000256" key="2">
    <source>
        <dbReference type="ARBA" id="ARBA00002923"/>
    </source>
</evidence>
<dbReference type="GO" id="GO:0103117">
    <property type="term" value="F:UDP-3-O-acyl-N-acetylglucosamine deacetylase activity"/>
    <property type="evidence" value="ECO:0007669"/>
    <property type="project" value="UniProtKB-UniRule"/>
</dbReference>
<evidence type="ECO:0000256" key="1">
    <source>
        <dbReference type="ARBA" id="ARBA00001947"/>
    </source>
</evidence>
<keyword evidence="8 12" id="KW-0378">Hydrolase</keyword>
<dbReference type="EMBL" id="QFXC01000004">
    <property type="protein sequence ID" value="RDH85275.1"/>
    <property type="molecule type" value="Genomic_DNA"/>
</dbReference>
<organism evidence="13 14">
    <name type="scientific">endosymbiont of Galathealinum brachiosum</name>
    <dbReference type="NCBI Taxonomy" id="2200906"/>
    <lineage>
        <taxon>Bacteria</taxon>
        <taxon>Pseudomonadati</taxon>
        <taxon>Pseudomonadota</taxon>
        <taxon>Gammaproteobacteria</taxon>
        <taxon>sulfur-oxidizing symbionts</taxon>
    </lineage>
</organism>
<sequence length="324" mass="35694">MDTIYKYNRSTVRKPVSFIGIGLHTGKLTTVSLKPSIDERGIYFVRTDAHPGQGVIDANWSNVSDTILSTNLTNQYGVGVNTVEHLMSALIACGIDNVRIEVDGPEIPIMDGSAEVFVEVIKNAGKSYLKAPKQGIWIQKPVVVNDGDKYAMLMPHSVPRVSMCIDFPDTAIGAQCYSVTLEEDSYFKDIAYARTFGFAEQVEDLKEKGLAKGGSLINAIVVDGKKIVNPEGLRVENEFVRHKILDVVGDMSLAGAPIIGHYYAYKAGHSLNQKLLKKLFSQTSTWMQTSLEQGKEMFANHDDLYDGDFIQQTLNVVPIKKVAS</sequence>
<dbReference type="InterPro" id="IPR011334">
    <property type="entry name" value="UDP-acyl_GlcNac_deAcase_C"/>
</dbReference>
<reference evidence="13 14" key="1">
    <citation type="journal article" date="2018" name="ISME J.">
        <title>Endosymbiont genomes yield clues of tubeworm success.</title>
        <authorList>
            <person name="Li Y."/>
            <person name="Liles M.R."/>
            <person name="Halanych K.M."/>
        </authorList>
    </citation>
    <scope>NUCLEOTIDE SEQUENCE [LARGE SCALE GENOMIC DNA]</scope>
    <source>
        <strain evidence="13">A1464</strain>
    </source>
</reference>
<dbReference type="PANTHER" id="PTHR33694:SF1">
    <property type="entry name" value="UDP-3-O-ACYL-N-ACETYLGLUCOSAMINE DEACETYLASE 1, MITOCHONDRIAL-RELATED"/>
    <property type="match status" value="1"/>
</dbReference>
<accession>A0A370DK40</accession>
<dbReference type="Gene3D" id="3.30.1700.10">
    <property type="entry name" value="lpxc deacetylase, domain 2"/>
    <property type="match status" value="1"/>
</dbReference>
<evidence type="ECO:0000256" key="4">
    <source>
        <dbReference type="ARBA" id="ARBA00012745"/>
    </source>
</evidence>
<feature type="binding site" evidence="12">
    <location>
        <position position="242"/>
    </location>
    <ligand>
        <name>Zn(2+)</name>
        <dbReference type="ChEBI" id="CHEBI:29105"/>
    </ligand>
</feature>
<dbReference type="GO" id="GO:0016020">
    <property type="term" value="C:membrane"/>
    <property type="evidence" value="ECO:0007669"/>
    <property type="project" value="GOC"/>
</dbReference>
<keyword evidence="10 12" id="KW-0443">Lipid metabolism</keyword>
<dbReference type="Pfam" id="PF03331">
    <property type="entry name" value="LpxC"/>
    <property type="match status" value="1"/>
</dbReference>
<comment type="function">
    <text evidence="2 12">Catalyzes the hydrolysis of UDP-3-O-myristoyl-N-acetylglucosamine to form UDP-3-O-myristoylglucosamine and acetate, the committed step in lipid A biosynthesis.</text>
</comment>
<gene>
    <name evidence="12" type="primary">lpxC</name>
    <name evidence="13" type="ORF">DIZ80_02335</name>
</gene>
<comment type="similarity">
    <text evidence="12">Belongs to the LpxC family.</text>
</comment>
<dbReference type="SUPFAM" id="SSF54211">
    <property type="entry name" value="Ribosomal protein S5 domain 2-like"/>
    <property type="match status" value="2"/>
</dbReference>
<dbReference type="HAMAP" id="MF_00388">
    <property type="entry name" value="LpxC"/>
    <property type="match status" value="1"/>
</dbReference>
<name>A0A370DK40_9GAMM</name>
<protein>
    <recommendedName>
        <fullName evidence="4 12">UDP-3-O-acyl-N-acetylglucosamine deacetylase</fullName>
        <shortName evidence="12">UDP-3-O-acyl-GlcNAc deacetylase</shortName>
        <ecNumber evidence="4 12">3.5.1.108</ecNumber>
    </recommendedName>
    <alternativeName>
        <fullName evidence="12">UDP-3-O-[R-3-hydroxymyristoyl]-N-acetylglucosamine deacetylase</fullName>
    </alternativeName>
</protein>
<dbReference type="GO" id="GO:0046872">
    <property type="term" value="F:metal ion binding"/>
    <property type="evidence" value="ECO:0007669"/>
    <property type="project" value="UniProtKB-KW"/>
</dbReference>
<dbReference type="PANTHER" id="PTHR33694">
    <property type="entry name" value="UDP-3-O-ACYL-N-ACETYLGLUCOSAMINE DEACETYLASE 1, MITOCHONDRIAL-RELATED"/>
    <property type="match status" value="1"/>
</dbReference>
<proteinExistence type="inferred from homology"/>
<comment type="catalytic activity">
    <reaction evidence="11 12">
        <text>a UDP-3-O-[(3R)-3-hydroxyacyl]-N-acetyl-alpha-D-glucosamine + H2O = a UDP-3-O-[(3R)-3-hydroxyacyl]-alpha-D-glucosamine + acetate</text>
        <dbReference type="Rhea" id="RHEA:67816"/>
        <dbReference type="ChEBI" id="CHEBI:15377"/>
        <dbReference type="ChEBI" id="CHEBI:30089"/>
        <dbReference type="ChEBI" id="CHEBI:137740"/>
        <dbReference type="ChEBI" id="CHEBI:173225"/>
        <dbReference type="EC" id="3.5.1.108"/>
    </reaction>
</comment>
<comment type="caution">
    <text evidence="13">The sequence shown here is derived from an EMBL/GenBank/DDBJ whole genome shotgun (WGS) entry which is preliminary data.</text>
</comment>
<evidence type="ECO:0000256" key="12">
    <source>
        <dbReference type="HAMAP-Rule" id="MF_00388"/>
    </source>
</evidence>
<feature type="binding site" evidence="12">
    <location>
        <position position="246"/>
    </location>
    <ligand>
        <name>Zn(2+)</name>
        <dbReference type="ChEBI" id="CHEBI:29105"/>
    </ligand>
</feature>
<evidence type="ECO:0000256" key="10">
    <source>
        <dbReference type="ARBA" id="ARBA00023098"/>
    </source>
</evidence>
<dbReference type="AlphaFoldDB" id="A0A370DK40"/>